<comment type="similarity">
    <text evidence="1">Belongs to the enoyl-CoA hydratase/isomerase family.</text>
</comment>
<evidence type="ECO:0000313" key="4">
    <source>
        <dbReference type="Proteomes" id="UP000274843"/>
    </source>
</evidence>
<dbReference type="RefSeq" id="WP_123687538.1">
    <property type="nucleotide sequence ID" value="NZ_RKHY01000002.1"/>
</dbReference>
<protein>
    <submittedName>
        <fullName evidence="3">Acyl dehydratase</fullName>
    </submittedName>
</protein>
<reference evidence="3 4" key="1">
    <citation type="submission" date="2018-11" db="EMBL/GenBank/DDBJ databases">
        <title>Sequencing the genomes of 1000 actinobacteria strains.</title>
        <authorList>
            <person name="Klenk H.-P."/>
        </authorList>
    </citation>
    <scope>NUCLEOTIDE SEQUENCE [LARGE SCALE GENOMIC DNA]</scope>
    <source>
        <strain evidence="3 4">DSM 44348</strain>
    </source>
</reference>
<dbReference type="EMBL" id="RKHY01000002">
    <property type="protein sequence ID" value="ROS32164.1"/>
    <property type="molecule type" value="Genomic_DNA"/>
</dbReference>
<sequence>MSTTVDTPADLLGLVGRPLGTSPWILIDQDDVNTFGRITHDEQWIHVDVERAKAGPFGGPIAHGYLTLSLVGPLFATLLTVRETTMVVNYGLDRVRFPAPVPAGSRVRLSASVTAATEVDSGVQLTAEAVLEIDGGRKPGCVAHPVYRYFA</sequence>
<evidence type="ECO:0000256" key="1">
    <source>
        <dbReference type="ARBA" id="ARBA00005254"/>
    </source>
</evidence>
<dbReference type="InterPro" id="IPR039375">
    <property type="entry name" value="NodN-like"/>
</dbReference>
<dbReference type="PANTHER" id="PTHR42993:SF1">
    <property type="entry name" value="MAOC-LIKE DEHYDRATASE DOMAIN-CONTAINING PROTEIN"/>
    <property type="match status" value="1"/>
</dbReference>
<dbReference type="CDD" id="cd03450">
    <property type="entry name" value="NodN"/>
    <property type="match status" value="1"/>
</dbReference>
<keyword evidence="4" id="KW-1185">Reference proteome</keyword>
<proteinExistence type="inferred from homology"/>
<evidence type="ECO:0000313" key="3">
    <source>
        <dbReference type="EMBL" id="ROS32164.1"/>
    </source>
</evidence>
<comment type="caution">
    <text evidence="3">The sequence shown here is derived from an EMBL/GenBank/DDBJ whole genome shotgun (WGS) entry which is preliminary data.</text>
</comment>
<name>A0A3N2G6A8_9PSEU</name>
<dbReference type="PANTHER" id="PTHR42993">
    <property type="entry name" value="MAOC-LIKE DEHYDRATASE DOMAIN-CONTAINING PROTEIN"/>
    <property type="match status" value="1"/>
</dbReference>
<gene>
    <name evidence="3" type="ORF">EDD35_7922</name>
</gene>
<evidence type="ECO:0000259" key="2">
    <source>
        <dbReference type="Pfam" id="PF01575"/>
    </source>
</evidence>
<dbReference type="InterPro" id="IPR002539">
    <property type="entry name" value="MaoC-like_dom"/>
</dbReference>
<organism evidence="3 4">
    <name type="scientific">Amycolatopsis thermoflava</name>
    <dbReference type="NCBI Taxonomy" id="84480"/>
    <lineage>
        <taxon>Bacteria</taxon>
        <taxon>Bacillati</taxon>
        <taxon>Actinomycetota</taxon>
        <taxon>Actinomycetes</taxon>
        <taxon>Pseudonocardiales</taxon>
        <taxon>Pseudonocardiaceae</taxon>
        <taxon>Amycolatopsis</taxon>
        <taxon>Amycolatopsis methanolica group</taxon>
    </lineage>
</organism>
<dbReference type="SUPFAM" id="SSF54637">
    <property type="entry name" value="Thioesterase/thiol ester dehydrase-isomerase"/>
    <property type="match status" value="1"/>
</dbReference>
<feature type="domain" description="MaoC-like" evidence="2">
    <location>
        <begin position="15"/>
        <end position="125"/>
    </location>
</feature>
<dbReference type="Pfam" id="PF01575">
    <property type="entry name" value="MaoC_dehydratas"/>
    <property type="match status" value="1"/>
</dbReference>
<dbReference type="Gene3D" id="3.10.129.10">
    <property type="entry name" value="Hotdog Thioesterase"/>
    <property type="match status" value="1"/>
</dbReference>
<accession>A0A3N2G6A8</accession>
<dbReference type="GeneID" id="301849134"/>
<dbReference type="AlphaFoldDB" id="A0A3N2G6A8"/>
<dbReference type="Proteomes" id="UP000274843">
    <property type="component" value="Unassembled WGS sequence"/>
</dbReference>
<dbReference type="InterPro" id="IPR029069">
    <property type="entry name" value="HotDog_dom_sf"/>
</dbReference>